<reference evidence="11" key="1">
    <citation type="submission" date="2022-07" db="EMBL/GenBank/DDBJ databases">
        <title>Fungi with potential for degradation of polypropylene.</title>
        <authorList>
            <person name="Gostincar C."/>
        </authorList>
    </citation>
    <scope>NUCLEOTIDE SEQUENCE</scope>
    <source>
        <strain evidence="11">EXF-13308</strain>
    </source>
</reference>
<evidence type="ECO:0000256" key="8">
    <source>
        <dbReference type="RuleBase" id="RU003346"/>
    </source>
</evidence>
<keyword evidence="5 9" id="KW-1133">Transmembrane helix</keyword>
<dbReference type="InterPro" id="IPR020846">
    <property type="entry name" value="MFS_dom"/>
</dbReference>
<dbReference type="InterPro" id="IPR036259">
    <property type="entry name" value="MFS_trans_sf"/>
</dbReference>
<keyword evidence="3 8" id="KW-0813">Transport</keyword>
<sequence length="562" mass="61450">MPDQDQALLVSQRRARIAGPSGLKGMFANGKTTLIAIFAALGGFVYGYNQGMFSQVLTMTSFQNKTDGYAAETGTAQGLLTSILELGAWVGTLVNGYGADKLGRRLCTIVACCVFLVGIIVQACTENKDYVFAGRFVTGLGVGSLSMVVPLYNAELSPPEVRGSLVALQQQAITAGIMVAYWIGYGTNYIGGTGEGQSDAAWLIPVCIQIIPAILLAVGMAFFLPQSPRHLINTGRDEECLRTLAMLRRKPVDDIAVRVEYLEIKALREFEVYTSKKKYPQYQDGSFKSRFMIGWKDYCSLVTTPSLFKRTAVACLIMTFQQWNGINAILYYAPFIFDDLGFSGSTTSLLATGVVGVINFLMTIPAVLYVDKFGRRIILICGAIGMATCHFIVAGITGSFHDSWPSHRAAGWVAVVFVWIYTANFAYSWGPIAWIVVSEVFPLSMRAKGVSVGGSSNWLNNFAVAISTSPFISASAYGAFIFFGCITVVGCLWVYFFMPETNGRTLEEMDELFGTVGMVEDELEKQRIEREIGLWDLLGVEYPHGEKEKTATEPAPVHHAEP</sequence>
<evidence type="ECO:0000259" key="10">
    <source>
        <dbReference type="PROSITE" id="PS50850"/>
    </source>
</evidence>
<accession>A0AA38VJL5</accession>
<dbReference type="PRINTS" id="PR00171">
    <property type="entry name" value="SUGRTRNSPORT"/>
</dbReference>
<evidence type="ECO:0000256" key="9">
    <source>
        <dbReference type="SAM" id="Phobius"/>
    </source>
</evidence>
<dbReference type="NCBIfam" id="TIGR00879">
    <property type="entry name" value="SP"/>
    <property type="match status" value="1"/>
</dbReference>
<dbReference type="InterPro" id="IPR003663">
    <property type="entry name" value="Sugar/inositol_transpt"/>
</dbReference>
<dbReference type="PROSITE" id="PS50850">
    <property type="entry name" value="MFS"/>
    <property type="match status" value="1"/>
</dbReference>
<organism evidence="11 12">
    <name type="scientific">Pleurostoma richardsiae</name>
    <dbReference type="NCBI Taxonomy" id="41990"/>
    <lineage>
        <taxon>Eukaryota</taxon>
        <taxon>Fungi</taxon>
        <taxon>Dikarya</taxon>
        <taxon>Ascomycota</taxon>
        <taxon>Pezizomycotina</taxon>
        <taxon>Sordariomycetes</taxon>
        <taxon>Sordariomycetidae</taxon>
        <taxon>Calosphaeriales</taxon>
        <taxon>Pleurostomataceae</taxon>
        <taxon>Pleurostoma</taxon>
    </lineage>
</organism>
<dbReference type="AlphaFoldDB" id="A0AA38VJL5"/>
<name>A0AA38VJL5_9PEZI</name>
<dbReference type="PROSITE" id="PS00217">
    <property type="entry name" value="SUGAR_TRANSPORT_2"/>
    <property type="match status" value="1"/>
</dbReference>
<dbReference type="FunFam" id="1.20.1250.20:FF:000026">
    <property type="entry name" value="MFS quinate transporter QutD"/>
    <property type="match status" value="1"/>
</dbReference>
<protein>
    <submittedName>
        <fullName evidence="11">MFS monosaccharide transporter</fullName>
    </submittedName>
</protein>
<comment type="caution">
    <text evidence="11">The sequence shown here is derived from an EMBL/GenBank/DDBJ whole genome shotgun (WGS) entry which is preliminary data.</text>
</comment>
<dbReference type="PANTHER" id="PTHR48022:SF2">
    <property type="entry name" value="PLASTIDIC GLUCOSE TRANSPORTER 4"/>
    <property type="match status" value="1"/>
</dbReference>
<proteinExistence type="inferred from homology"/>
<feature type="transmembrane region" description="Helical" evidence="9">
    <location>
        <begin position="203"/>
        <end position="224"/>
    </location>
</feature>
<keyword evidence="4 9" id="KW-0812">Transmembrane</keyword>
<evidence type="ECO:0000256" key="1">
    <source>
        <dbReference type="ARBA" id="ARBA00004141"/>
    </source>
</evidence>
<comment type="similarity">
    <text evidence="2 8">Belongs to the major facilitator superfamily. Sugar transporter (TC 2.A.1.1) family.</text>
</comment>
<dbReference type="PANTHER" id="PTHR48022">
    <property type="entry name" value="PLASTIDIC GLUCOSE TRANSPORTER 4"/>
    <property type="match status" value="1"/>
</dbReference>
<dbReference type="InterPro" id="IPR005829">
    <property type="entry name" value="Sugar_transporter_CS"/>
</dbReference>
<dbReference type="SUPFAM" id="SSF103473">
    <property type="entry name" value="MFS general substrate transporter"/>
    <property type="match status" value="1"/>
</dbReference>
<keyword evidence="6 9" id="KW-0472">Membrane</keyword>
<evidence type="ECO:0000256" key="4">
    <source>
        <dbReference type="ARBA" id="ARBA00022692"/>
    </source>
</evidence>
<feature type="transmembrane region" description="Helical" evidence="9">
    <location>
        <begin position="412"/>
        <end position="437"/>
    </location>
</feature>
<evidence type="ECO:0000313" key="11">
    <source>
        <dbReference type="EMBL" id="KAJ9136549.1"/>
    </source>
</evidence>
<feature type="transmembrane region" description="Helical" evidence="9">
    <location>
        <begin position="480"/>
        <end position="498"/>
    </location>
</feature>
<dbReference type="Proteomes" id="UP001174694">
    <property type="component" value="Unassembled WGS sequence"/>
</dbReference>
<evidence type="ECO:0000256" key="5">
    <source>
        <dbReference type="ARBA" id="ARBA00022989"/>
    </source>
</evidence>
<keyword evidence="7" id="KW-0325">Glycoprotein</keyword>
<dbReference type="InterPro" id="IPR005828">
    <property type="entry name" value="MFS_sugar_transport-like"/>
</dbReference>
<feature type="transmembrane region" description="Helical" evidence="9">
    <location>
        <begin position="313"/>
        <end position="337"/>
    </location>
</feature>
<dbReference type="GO" id="GO:0005351">
    <property type="term" value="F:carbohydrate:proton symporter activity"/>
    <property type="evidence" value="ECO:0007669"/>
    <property type="project" value="TreeGrafter"/>
</dbReference>
<dbReference type="PROSITE" id="PS00216">
    <property type="entry name" value="SUGAR_TRANSPORT_1"/>
    <property type="match status" value="1"/>
</dbReference>
<feature type="transmembrane region" description="Helical" evidence="9">
    <location>
        <begin position="164"/>
        <end position="183"/>
    </location>
</feature>
<evidence type="ECO:0000256" key="2">
    <source>
        <dbReference type="ARBA" id="ARBA00010992"/>
    </source>
</evidence>
<dbReference type="InterPro" id="IPR050360">
    <property type="entry name" value="MFS_Sugar_Transporters"/>
</dbReference>
<gene>
    <name evidence="11" type="ORF">NKR23_g9753</name>
</gene>
<dbReference type="GO" id="GO:0016020">
    <property type="term" value="C:membrane"/>
    <property type="evidence" value="ECO:0007669"/>
    <property type="project" value="UniProtKB-SubCell"/>
</dbReference>
<evidence type="ECO:0000256" key="3">
    <source>
        <dbReference type="ARBA" id="ARBA00022448"/>
    </source>
</evidence>
<feature type="transmembrane region" description="Helical" evidence="9">
    <location>
        <begin position="458"/>
        <end position="474"/>
    </location>
</feature>
<feature type="transmembrane region" description="Helical" evidence="9">
    <location>
        <begin position="106"/>
        <end position="124"/>
    </location>
</feature>
<dbReference type="EMBL" id="JANBVO010000039">
    <property type="protein sequence ID" value="KAJ9136549.1"/>
    <property type="molecule type" value="Genomic_DNA"/>
</dbReference>
<keyword evidence="12" id="KW-1185">Reference proteome</keyword>
<feature type="transmembrane region" description="Helical" evidence="9">
    <location>
        <begin position="32"/>
        <end position="49"/>
    </location>
</feature>
<evidence type="ECO:0000256" key="7">
    <source>
        <dbReference type="ARBA" id="ARBA00023180"/>
    </source>
</evidence>
<dbReference type="Gene3D" id="1.20.1250.20">
    <property type="entry name" value="MFS general substrate transporter like domains"/>
    <property type="match status" value="1"/>
</dbReference>
<feature type="transmembrane region" description="Helical" evidence="9">
    <location>
        <begin position="349"/>
        <end position="370"/>
    </location>
</feature>
<feature type="domain" description="Major facilitator superfamily (MFS) profile" evidence="10">
    <location>
        <begin position="35"/>
        <end position="502"/>
    </location>
</feature>
<evidence type="ECO:0000313" key="12">
    <source>
        <dbReference type="Proteomes" id="UP001174694"/>
    </source>
</evidence>
<comment type="subcellular location">
    <subcellularLocation>
        <location evidence="1">Membrane</location>
        <topology evidence="1">Multi-pass membrane protein</topology>
    </subcellularLocation>
</comment>
<feature type="transmembrane region" description="Helical" evidence="9">
    <location>
        <begin position="130"/>
        <end position="152"/>
    </location>
</feature>
<feature type="transmembrane region" description="Helical" evidence="9">
    <location>
        <begin position="377"/>
        <end position="400"/>
    </location>
</feature>
<evidence type="ECO:0000256" key="6">
    <source>
        <dbReference type="ARBA" id="ARBA00023136"/>
    </source>
</evidence>
<dbReference type="Pfam" id="PF00083">
    <property type="entry name" value="Sugar_tr"/>
    <property type="match status" value="1"/>
</dbReference>